<evidence type="ECO:0000256" key="2">
    <source>
        <dbReference type="ARBA" id="ARBA00022679"/>
    </source>
</evidence>
<dbReference type="SUPFAM" id="SSF53335">
    <property type="entry name" value="S-adenosyl-L-methionine-dependent methyltransferases"/>
    <property type="match status" value="1"/>
</dbReference>
<dbReference type="PANTHER" id="PTHR43464">
    <property type="entry name" value="METHYLTRANSFERASE"/>
    <property type="match status" value="1"/>
</dbReference>
<protein>
    <submittedName>
        <fullName evidence="5">YtkW</fullName>
    </submittedName>
</protein>
<evidence type="ECO:0000256" key="1">
    <source>
        <dbReference type="ARBA" id="ARBA00022603"/>
    </source>
</evidence>
<evidence type="ECO:0000313" key="5">
    <source>
        <dbReference type="EMBL" id="ADZ13559.1"/>
    </source>
</evidence>
<sequence length="209" mass="22481">MLGTTSIDWNKTYETGQYAHFWEISNPSQELIGFLTSRPPGDGRIAVDLGCGTGSDVIELTRQGYRATGFDLSRRAIEIATGRAAEHGVAAEFRVADVLALPLADASVDLLLDRGCFHHLGDDDRKRYAAEVGRVLKPGGELFLRGVRFTTFPFKAVTEEAVAAFFPPAGLVVDRIVPAVLSTDATSLEKHVCLLHKAGPGDGPDRTAS</sequence>
<evidence type="ECO:0000259" key="4">
    <source>
        <dbReference type="Pfam" id="PF13649"/>
    </source>
</evidence>
<keyword evidence="3" id="KW-0949">S-adenosyl-L-methionine</keyword>
<keyword evidence="2" id="KW-0808">Transferase</keyword>
<accession>I3NN71</accession>
<keyword evidence="1" id="KW-0489">Methyltransferase</keyword>
<dbReference type="CDD" id="cd02440">
    <property type="entry name" value="AdoMet_MTases"/>
    <property type="match status" value="1"/>
</dbReference>
<proteinExistence type="predicted"/>
<dbReference type="Gene3D" id="3.40.50.150">
    <property type="entry name" value="Vaccinia Virus protein VP39"/>
    <property type="match status" value="1"/>
</dbReference>
<dbReference type="InterPro" id="IPR029063">
    <property type="entry name" value="SAM-dependent_MTases_sf"/>
</dbReference>
<dbReference type="EMBL" id="JF429418">
    <property type="protein sequence ID" value="ADZ13559.1"/>
    <property type="molecule type" value="Genomic_DNA"/>
</dbReference>
<evidence type="ECO:0000256" key="3">
    <source>
        <dbReference type="ARBA" id="ARBA00022691"/>
    </source>
</evidence>
<organism evidence="5">
    <name type="scientific">Streptomyces sp. TP-A2060</name>
    <dbReference type="NCBI Taxonomy" id="991125"/>
    <lineage>
        <taxon>Bacteria</taxon>
        <taxon>Bacillati</taxon>
        <taxon>Actinomycetota</taxon>
        <taxon>Actinomycetes</taxon>
        <taxon>Kitasatosporales</taxon>
        <taxon>Streptomycetaceae</taxon>
        <taxon>Streptomyces</taxon>
    </lineage>
</organism>
<dbReference type="InterPro" id="IPR041698">
    <property type="entry name" value="Methyltransf_25"/>
</dbReference>
<dbReference type="PANTHER" id="PTHR43464:SF19">
    <property type="entry name" value="UBIQUINONE BIOSYNTHESIS O-METHYLTRANSFERASE, MITOCHONDRIAL"/>
    <property type="match status" value="1"/>
</dbReference>
<reference evidence="5" key="1">
    <citation type="journal article" date="2012" name="J. Am. Chem. Soc.">
        <title>Characterization of yatakemycin gene cluster revealing a radical S-adenosylmethionine dependent methyltransferase and highlighting spirocyclopropane biosynthesis.</title>
        <authorList>
            <person name="Huang W."/>
            <person name="Xu H."/>
            <person name="Li Y."/>
            <person name="Zhang F."/>
            <person name="Chen X.Y."/>
            <person name="He Q.L."/>
            <person name="Igarashi Y."/>
            <person name="Tang G.L."/>
        </authorList>
    </citation>
    <scope>NUCLEOTIDE SEQUENCE</scope>
    <source>
        <strain evidence="5">TP-A2060</strain>
    </source>
</reference>
<dbReference type="GO" id="GO:0008168">
    <property type="term" value="F:methyltransferase activity"/>
    <property type="evidence" value="ECO:0007669"/>
    <property type="project" value="UniProtKB-KW"/>
</dbReference>
<dbReference type="Pfam" id="PF13649">
    <property type="entry name" value="Methyltransf_25"/>
    <property type="match status" value="1"/>
</dbReference>
<dbReference type="AlphaFoldDB" id="I3NN71"/>
<dbReference type="GO" id="GO:0032259">
    <property type="term" value="P:methylation"/>
    <property type="evidence" value="ECO:0007669"/>
    <property type="project" value="UniProtKB-KW"/>
</dbReference>
<feature type="domain" description="Methyltransferase" evidence="4">
    <location>
        <begin position="47"/>
        <end position="140"/>
    </location>
</feature>
<name>I3NN71_9ACTN</name>